<dbReference type="InterPro" id="IPR018755">
    <property type="entry name" value="Phage_Mu_Gp48"/>
</dbReference>
<proteinExistence type="predicted"/>
<gene>
    <name evidence="1" type="ORF">ACFQ4B_36130</name>
</gene>
<accession>A0ABW3V0Q1</accession>
<reference evidence="2" key="1">
    <citation type="journal article" date="2019" name="Int. J. Syst. Evol. Microbiol.">
        <title>The Global Catalogue of Microorganisms (GCM) 10K type strain sequencing project: providing services to taxonomists for standard genome sequencing and annotation.</title>
        <authorList>
            <consortium name="The Broad Institute Genomics Platform"/>
            <consortium name="The Broad Institute Genome Sequencing Center for Infectious Disease"/>
            <person name="Wu L."/>
            <person name="Ma J."/>
        </authorList>
    </citation>
    <scope>NUCLEOTIDE SEQUENCE [LARGE SCALE GENOMIC DNA]</scope>
    <source>
        <strain evidence="2">CCUG 53270</strain>
    </source>
</reference>
<dbReference type="Proteomes" id="UP001597180">
    <property type="component" value="Unassembled WGS sequence"/>
</dbReference>
<dbReference type="Pfam" id="PF10076">
    <property type="entry name" value="Phage_Mu_Gp48"/>
    <property type="match status" value="1"/>
</dbReference>
<protein>
    <submittedName>
        <fullName evidence="1">Phage tail protein</fullName>
    </submittedName>
</protein>
<comment type="caution">
    <text evidence="1">The sequence shown here is derived from an EMBL/GenBank/DDBJ whole genome shotgun (WGS) entry which is preliminary data.</text>
</comment>
<sequence>MSDFPITSPVGERLLGRLPKLYSDILESRAIAESEGVEFESIYNTGADIEDQRFVEKATWGISLWEKEFGIVPSLGQPYEQRRSVVRSKIRGTGLITVKLFQKVAQAYDKGEIEVTQKTNLYQIVVRFVSTIGVPPNIDNLKAALEDIKPAHLDIVYIFKYTLYNDIKSKNITYDDIKNRNITYHQLLNGGLE</sequence>
<dbReference type="RefSeq" id="WP_345585072.1">
    <property type="nucleotide sequence ID" value="NZ_BAABJG010000002.1"/>
</dbReference>
<evidence type="ECO:0000313" key="1">
    <source>
        <dbReference type="EMBL" id="MFD1225520.1"/>
    </source>
</evidence>
<name>A0ABW3V0Q1_9BACL</name>
<evidence type="ECO:0000313" key="2">
    <source>
        <dbReference type="Proteomes" id="UP001597180"/>
    </source>
</evidence>
<keyword evidence="2" id="KW-1185">Reference proteome</keyword>
<dbReference type="EMBL" id="JBHTLU010000065">
    <property type="protein sequence ID" value="MFD1225520.1"/>
    <property type="molecule type" value="Genomic_DNA"/>
</dbReference>
<organism evidence="1 2">
    <name type="scientific">Paenibacillus vulneris</name>
    <dbReference type="NCBI Taxonomy" id="1133364"/>
    <lineage>
        <taxon>Bacteria</taxon>
        <taxon>Bacillati</taxon>
        <taxon>Bacillota</taxon>
        <taxon>Bacilli</taxon>
        <taxon>Bacillales</taxon>
        <taxon>Paenibacillaceae</taxon>
        <taxon>Paenibacillus</taxon>
    </lineage>
</organism>